<evidence type="ECO:0000256" key="3">
    <source>
        <dbReference type="ARBA" id="ARBA00022833"/>
    </source>
</evidence>
<dbReference type="InterPro" id="IPR050219">
    <property type="entry name" value="DnaG_primase"/>
</dbReference>
<keyword evidence="5" id="KW-0548">Nucleotidyltransferase</keyword>
<dbReference type="Proteomes" id="UP001071230">
    <property type="component" value="Unassembled WGS sequence"/>
</dbReference>
<dbReference type="KEGG" id="aacx:DEACI_3136"/>
<keyword evidence="1" id="KW-0479">Metal-binding</keyword>
<accession>A0A8S0WH59</accession>
<dbReference type="GO" id="GO:0003899">
    <property type="term" value="F:DNA-directed RNA polymerase activity"/>
    <property type="evidence" value="ECO:0007669"/>
    <property type="project" value="UniProtKB-EC"/>
</dbReference>
<dbReference type="EMBL" id="CDGJ01000005">
    <property type="protein sequence ID" value="CEJ05917.1"/>
    <property type="molecule type" value="Genomic_DNA"/>
</dbReference>
<dbReference type="InterPro" id="IPR002694">
    <property type="entry name" value="Znf_CHC2"/>
</dbReference>
<dbReference type="AlphaFoldDB" id="A0A8S0WH59"/>
<dbReference type="SMART" id="SM00400">
    <property type="entry name" value="ZnF_CHCC"/>
    <property type="match status" value="1"/>
</dbReference>
<evidence type="ECO:0000313" key="5">
    <source>
        <dbReference type="EMBL" id="CAA7602462.1"/>
    </source>
</evidence>
<dbReference type="Proteomes" id="UP000836597">
    <property type="component" value="Chromosome"/>
</dbReference>
<protein>
    <submittedName>
        <fullName evidence="5">Zinc finger, CHC2-type</fullName>
        <ecNumber evidence="5">2.7.7.-</ecNumber>
        <ecNumber evidence="6">2.7.7.6</ecNumber>
    </submittedName>
</protein>
<dbReference type="EMBL" id="LR746496">
    <property type="protein sequence ID" value="CAA7602462.1"/>
    <property type="molecule type" value="Genomic_DNA"/>
</dbReference>
<keyword evidence="2" id="KW-0863">Zinc-finger</keyword>
<dbReference type="SUPFAM" id="SSF57783">
    <property type="entry name" value="Zinc beta-ribbon"/>
    <property type="match status" value="1"/>
</dbReference>
<dbReference type="EC" id="2.7.7.6" evidence="6"/>
<proteinExistence type="predicted"/>
<dbReference type="GO" id="GO:0003677">
    <property type="term" value="F:DNA binding"/>
    <property type="evidence" value="ECO:0007669"/>
    <property type="project" value="InterPro"/>
</dbReference>
<evidence type="ECO:0000256" key="2">
    <source>
        <dbReference type="ARBA" id="ARBA00022771"/>
    </source>
</evidence>
<reference evidence="6" key="1">
    <citation type="submission" date="2014-11" db="EMBL/GenBank/DDBJ databases">
        <authorList>
            <person name="Hornung B.V."/>
        </authorList>
    </citation>
    <scope>NUCLEOTIDE SEQUENCE</scope>
    <source>
        <strain evidence="6">INE</strain>
    </source>
</reference>
<dbReference type="Gene3D" id="3.90.580.10">
    <property type="entry name" value="Zinc finger, CHC2-type domain"/>
    <property type="match status" value="1"/>
</dbReference>
<sequence length="190" mass="21641">MGIISGNQDVFKLIREIPLREIFKRYSPNPLTLRAGKLWVVCPFHEDKNPSLSFKGDRFHCFGCGTSGDGVDFVAKLYGLTALEAARLIASDFGLAVERDKPLSREQRAEIRERQERRELERAWKQGVDSLFRMACDMRDNLLQMIKPETVDDETMELLINLEHLIDAIITEDDGKIFILLDGGGTYGTY</sequence>
<keyword evidence="5" id="KW-0808">Transferase</keyword>
<reference evidence="5" key="2">
    <citation type="submission" date="2020-01" db="EMBL/GenBank/DDBJ databases">
        <authorList>
            <person name="Hornung B."/>
        </authorList>
    </citation>
    <scope>NUCLEOTIDE SEQUENCE</scope>
    <source>
        <strain evidence="5">PacBioINE</strain>
    </source>
</reference>
<evidence type="ECO:0000259" key="4">
    <source>
        <dbReference type="SMART" id="SM00400"/>
    </source>
</evidence>
<dbReference type="GO" id="GO:0006269">
    <property type="term" value="P:DNA replication, synthesis of primer"/>
    <property type="evidence" value="ECO:0007669"/>
    <property type="project" value="TreeGrafter"/>
</dbReference>
<dbReference type="GO" id="GO:0005737">
    <property type="term" value="C:cytoplasm"/>
    <property type="evidence" value="ECO:0007669"/>
    <property type="project" value="TreeGrafter"/>
</dbReference>
<organism evidence="5">
    <name type="scientific">Acididesulfobacillus acetoxydans</name>
    <dbReference type="NCBI Taxonomy" id="1561005"/>
    <lineage>
        <taxon>Bacteria</taxon>
        <taxon>Bacillati</taxon>
        <taxon>Bacillota</taxon>
        <taxon>Clostridia</taxon>
        <taxon>Eubacteriales</taxon>
        <taxon>Peptococcaceae</taxon>
        <taxon>Acididesulfobacillus</taxon>
    </lineage>
</organism>
<dbReference type="Pfam" id="PF01807">
    <property type="entry name" value="Zn_ribbon_DnaG"/>
    <property type="match status" value="1"/>
</dbReference>
<dbReference type="EC" id="2.7.7.-" evidence="5"/>
<dbReference type="PANTHER" id="PTHR30313:SF2">
    <property type="entry name" value="DNA PRIMASE"/>
    <property type="match status" value="1"/>
</dbReference>
<dbReference type="GO" id="GO:0008270">
    <property type="term" value="F:zinc ion binding"/>
    <property type="evidence" value="ECO:0007669"/>
    <property type="project" value="UniProtKB-KW"/>
</dbReference>
<keyword evidence="3" id="KW-0862">Zinc</keyword>
<evidence type="ECO:0000256" key="1">
    <source>
        <dbReference type="ARBA" id="ARBA00022723"/>
    </source>
</evidence>
<feature type="domain" description="Zinc finger CHC2-type" evidence="4">
    <location>
        <begin position="38"/>
        <end position="90"/>
    </location>
</feature>
<name>A0A8S0WH59_9FIRM</name>
<evidence type="ECO:0000313" key="6">
    <source>
        <dbReference type="EMBL" id="CEJ05917.1"/>
    </source>
</evidence>
<evidence type="ECO:0000313" key="7">
    <source>
        <dbReference type="Proteomes" id="UP001071230"/>
    </source>
</evidence>
<dbReference type="InterPro" id="IPR036977">
    <property type="entry name" value="DNA_primase_Znf_CHC2"/>
</dbReference>
<gene>
    <name evidence="6" type="ORF">DEACI_0337</name>
    <name evidence="5" type="ORF">DEACI_3136</name>
</gene>
<keyword evidence="7" id="KW-1185">Reference proteome</keyword>
<dbReference type="PANTHER" id="PTHR30313">
    <property type="entry name" value="DNA PRIMASE"/>
    <property type="match status" value="1"/>
</dbReference>